<keyword evidence="3" id="KW-0805">Transcription regulation</keyword>
<dbReference type="AlphaFoldDB" id="A0A4D6NKV4"/>
<accession>A0A4D6NKV4</accession>
<dbReference type="InterPro" id="IPR003340">
    <property type="entry name" value="B3_DNA-bd"/>
</dbReference>
<keyword evidence="5" id="KW-0804">Transcription</keyword>
<evidence type="ECO:0000256" key="4">
    <source>
        <dbReference type="ARBA" id="ARBA00023125"/>
    </source>
</evidence>
<evidence type="ECO:0000256" key="2">
    <source>
        <dbReference type="ARBA" id="ARBA00022737"/>
    </source>
</evidence>
<dbReference type="PANTHER" id="PTHR31674:SF62">
    <property type="entry name" value="B3 DOMAIN-CONTAINING PROTEIN REM14-RELATED"/>
    <property type="match status" value="1"/>
</dbReference>
<dbReference type="PANTHER" id="PTHR31674">
    <property type="entry name" value="B3 DOMAIN-CONTAINING PROTEIN REM-LIKE 3-RELATED"/>
    <property type="match status" value="1"/>
</dbReference>
<dbReference type="InterPro" id="IPR015300">
    <property type="entry name" value="DNA-bd_pseudobarrel_sf"/>
</dbReference>
<dbReference type="SUPFAM" id="SSF101936">
    <property type="entry name" value="DNA-binding pseudobarrel domain"/>
    <property type="match status" value="2"/>
</dbReference>
<dbReference type="GO" id="GO:0003677">
    <property type="term" value="F:DNA binding"/>
    <property type="evidence" value="ECO:0007669"/>
    <property type="project" value="UniProtKB-KW"/>
</dbReference>
<evidence type="ECO:0000256" key="5">
    <source>
        <dbReference type="ARBA" id="ARBA00023163"/>
    </source>
</evidence>
<sequence length="412" mass="47753">MSASKDFSFTNFYQNSVMVMEPLEEFLEFEKGFYEQWGKSLLLGTNFFSDPRGNVINVEFEQTLLPQRQFRAVEQFMGFYDLNDVYYVCSFYCGDRYFRIRLFDLDWNEVVYPGRRNNGLACDPLSSVGFFQAFRVQFIPNTESVDNLARVLPNVLIFSVEGVEIDYRRDFEPGGSNQVEVGSVDCEKILSSYDIRSSSLYLDAKFVKEGLVKGRKNYVLTNGHSQYWNCKIRWTGRSSFECYLTCGWKKYCQENGLVARAVSYTHLLGGGTLTETSWRLFARHIRCRRRAVSYTHLLGGGTLTETSWRLFARHIRCRRRAVSYTHLLGGGTIVSVEGGEIDYRRDFEPGGSNQVEVKGRKNDVLTNGDSQYWNCKIRWTGRSSFECYLTCGWKKYCQENGLVARDRVRFMV</sequence>
<evidence type="ECO:0000313" key="8">
    <source>
        <dbReference type="EMBL" id="QCE14266.1"/>
    </source>
</evidence>
<protein>
    <recommendedName>
        <fullName evidence="7">TF-B3 domain-containing protein</fullName>
    </recommendedName>
</protein>
<dbReference type="Gene3D" id="2.40.330.10">
    <property type="entry name" value="DNA-binding pseudobarrel domain"/>
    <property type="match status" value="2"/>
</dbReference>
<evidence type="ECO:0000256" key="3">
    <source>
        <dbReference type="ARBA" id="ARBA00023015"/>
    </source>
</evidence>
<feature type="domain" description="TF-B3" evidence="7">
    <location>
        <begin position="364"/>
        <end position="412"/>
    </location>
</feature>
<evidence type="ECO:0000256" key="6">
    <source>
        <dbReference type="ARBA" id="ARBA00023242"/>
    </source>
</evidence>
<dbReference type="GO" id="GO:0005634">
    <property type="term" value="C:nucleus"/>
    <property type="evidence" value="ECO:0007669"/>
    <property type="project" value="UniProtKB-SubCell"/>
</dbReference>
<keyword evidence="9" id="KW-1185">Reference proteome</keyword>
<keyword evidence="2" id="KW-0677">Repeat</keyword>
<keyword evidence="6" id="KW-0539">Nucleus</keyword>
<keyword evidence="4" id="KW-0238">DNA-binding</keyword>
<reference evidence="8 9" key="1">
    <citation type="submission" date="2019-04" db="EMBL/GenBank/DDBJ databases">
        <title>An improved genome assembly and genetic linkage map for asparagus bean, Vigna unguiculata ssp. sesquipedialis.</title>
        <authorList>
            <person name="Xia Q."/>
            <person name="Zhang R."/>
            <person name="Dong Y."/>
        </authorList>
    </citation>
    <scope>NUCLEOTIDE SEQUENCE [LARGE SCALE GENOMIC DNA]</scope>
    <source>
        <tissue evidence="8">Leaf</tissue>
    </source>
</reference>
<evidence type="ECO:0000313" key="9">
    <source>
        <dbReference type="Proteomes" id="UP000501690"/>
    </source>
</evidence>
<dbReference type="Pfam" id="PF02362">
    <property type="entry name" value="B3"/>
    <property type="match status" value="1"/>
</dbReference>
<comment type="subcellular location">
    <subcellularLocation>
        <location evidence="1">Nucleus</location>
    </subcellularLocation>
</comment>
<dbReference type="PROSITE" id="PS50863">
    <property type="entry name" value="B3"/>
    <property type="match status" value="1"/>
</dbReference>
<evidence type="ECO:0000256" key="1">
    <source>
        <dbReference type="ARBA" id="ARBA00004123"/>
    </source>
</evidence>
<organism evidence="8 9">
    <name type="scientific">Vigna unguiculata</name>
    <name type="common">Cowpea</name>
    <dbReference type="NCBI Taxonomy" id="3917"/>
    <lineage>
        <taxon>Eukaryota</taxon>
        <taxon>Viridiplantae</taxon>
        <taxon>Streptophyta</taxon>
        <taxon>Embryophyta</taxon>
        <taxon>Tracheophyta</taxon>
        <taxon>Spermatophyta</taxon>
        <taxon>Magnoliopsida</taxon>
        <taxon>eudicotyledons</taxon>
        <taxon>Gunneridae</taxon>
        <taxon>Pentapetalae</taxon>
        <taxon>rosids</taxon>
        <taxon>fabids</taxon>
        <taxon>Fabales</taxon>
        <taxon>Fabaceae</taxon>
        <taxon>Papilionoideae</taxon>
        <taxon>50 kb inversion clade</taxon>
        <taxon>NPAAA clade</taxon>
        <taxon>indigoferoid/millettioid clade</taxon>
        <taxon>Phaseoleae</taxon>
        <taxon>Vigna</taxon>
    </lineage>
</organism>
<dbReference type="InterPro" id="IPR039218">
    <property type="entry name" value="REM_fam"/>
</dbReference>
<evidence type="ECO:0000259" key="7">
    <source>
        <dbReference type="PROSITE" id="PS50863"/>
    </source>
</evidence>
<proteinExistence type="predicted"/>
<name>A0A4D6NKV4_VIGUN</name>
<dbReference type="EMBL" id="CP039355">
    <property type="protein sequence ID" value="QCE14266.1"/>
    <property type="molecule type" value="Genomic_DNA"/>
</dbReference>
<dbReference type="Proteomes" id="UP000501690">
    <property type="component" value="Linkage Group LG11"/>
</dbReference>
<gene>
    <name evidence="8" type="ORF">DEO72_LG11g1265</name>
</gene>